<dbReference type="InterPro" id="IPR044038">
    <property type="entry name" value="dATP/dGTP_diPOhydrolase_N"/>
</dbReference>
<evidence type="ECO:0000313" key="2">
    <source>
        <dbReference type="EMBL" id="PIR06666.1"/>
    </source>
</evidence>
<accession>A0A2H0NF08</accession>
<dbReference type="Gene3D" id="3.40.140.10">
    <property type="entry name" value="Cytidine Deaminase, domain 2"/>
    <property type="match status" value="1"/>
</dbReference>
<name>A0A2H0NF08_9BACT</name>
<dbReference type="Pfam" id="PF18909">
    <property type="entry name" value="dGTP_diPhyd_N"/>
    <property type="match status" value="1"/>
</dbReference>
<dbReference type="InterPro" id="IPR016193">
    <property type="entry name" value="Cytidine_deaminase-like"/>
</dbReference>
<dbReference type="Pfam" id="PF00383">
    <property type="entry name" value="dCMP_cyt_deam_1"/>
    <property type="match status" value="1"/>
</dbReference>
<sequence>MFAPVEIQLSKEIKMKKEYYKRQERLKKISKRVIEVANKSPCKKRKVGAIIVQETPTDFIEFASGWNNHTDGEICELPDGTTKAEVIHAEIHCINNLLHKEKKYRNYSELKMYISHYPCDSCKKELEEHNISFEVVESFMKFDKEKPRMTLVPPSLGLAAARALTYGAKKYKPNNWRKTDNIECYINALQRHFDAWRSGEDNDPESRLNHLDHMAANVSFLIELKHLPKIKLNDQE</sequence>
<organism evidence="2 3">
    <name type="scientific">Candidatus Komeilibacteria bacterium CG11_big_fil_rev_8_21_14_0_20_36_20</name>
    <dbReference type="NCBI Taxonomy" id="1974477"/>
    <lineage>
        <taxon>Bacteria</taxon>
        <taxon>Candidatus Komeiliibacteriota</taxon>
    </lineage>
</organism>
<comment type="caution">
    <text evidence="2">The sequence shown here is derived from an EMBL/GenBank/DDBJ whole genome shotgun (WGS) entry which is preliminary data.</text>
</comment>
<dbReference type="AlphaFoldDB" id="A0A2H0NF08"/>
<reference evidence="2 3" key="1">
    <citation type="submission" date="2017-09" db="EMBL/GenBank/DDBJ databases">
        <title>Depth-based differentiation of microbial function through sediment-hosted aquifers and enrichment of novel symbionts in the deep terrestrial subsurface.</title>
        <authorList>
            <person name="Probst A.J."/>
            <person name="Ladd B."/>
            <person name="Jarett J.K."/>
            <person name="Geller-Mcgrath D.E."/>
            <person name="Sieber C.M."/>
            <person name="Emerson J.B."/>
            <person name="Anantharaman K."/>
            <person name="Thomas B.C."/>
            <person name="Malmstrom R."/>
            <person name="Stieglmeier M."/>
            <person name="Klingl A."/>
            <person name="Woyke T."/>
            <person name="Ryan C.M."/>
            <person name="Banfield J.F."/>
        </authorList>
    </citation>
    <scope>NUCLEOTIDE SEQUENCE [LARGE SCALE GENOMIC DNA]</scope>
    <source>
        <strain evidence="2">CG11_big_fil_rev_8_21_14_0_20_36_20</strain>
    </source>
</reference>
<protein>
    <recommendedName>
        <fullName evidence="1">CMP/dCMP-type deaminase domain-containing protein</fullName>
    </recommendedName>
</protein>
<dbReference type="Proteomes" id="UP000230564">
    <property type="component" value="Unassembled WGS sequence"/>
</dbReference>
<feature type="domain" description="CMP/dCMP-type deaminase" evidence="1">
    <location>
        <begin position="24"/>
        <end position="159"/>
    </location>
</feature>
<dbReference type="InterPro" id="IPR002125">
    <property type="entry name" value="CMP_dCMP_dom"/>
</dbReference>
<gene>
    <name evidence="2" type="ORF">COV55_02835</name>
</gene>
<proteinExistence type="predicted"/>
<evidence type="ECO:0000313" key="3">
    <source>
        <dbReference type="Proteomes" id="UP000230564"/>
    </source>
</evidence>
<dbReference type="GO" id="GO:0003824">
    <property type="term" value="F:catalytic activity"/>
    <property type="evidence" value="ECO:0007669"/>
    <property type="project" value="InterPro"/>
</dbReference>
<dbReference type="PROSITE" id="PS51747">
    <property type="entry name" value="CYT_DCMP_DEAMINASES_2"/>
    <property type="match status" value="1"/>
</dbReference>
<dbReference type="SUPFAM" id="SSF53927">
    <property type="entry name" value="Cytidine deaminase-like"/>
    <property type="match status" value="1"/>
</dbReference>
<dbReference type="EMBL" id="PCWQ01000011">
    <property type="protein sequence ID" value="PIR06666.1"/>
    <property type="molecule type" value="Genomic_DNA"/>
</dbReference>
<evidence type="ECO:0000259" key="1">
    <source>
        <dbReference type="PROSITE" id="PS51747"/>
    </source>
</evidence>